<dbReference type="InterPro" id="IPR020578">
    <property type="entry name" value="Aminotrans_V_PyrdxlP_BS"/>
</dbReference>
<keyword evidence="6" id="KW-0663">Pyridoxal phosphate</keyword>
<comment type="similarity">
    <text evidence="2">Belongs to the class-V pyridoxal-phosphate-dependent aminotransferase family. NifS/IscS subfamily.</text>
</comment>
<dbReference type="FunFam" id="3.40.640.10:FF:000084">
    <property type="entry name" value="IscS-like cysteine desulfurase"/>
    <property type="match status" value="1"/>
</dbReference>
<dbReference type="InterPro" id="IPR015424">
    <property type="entry name" value="PyrdxlP-dep_Trfase"/>
</dbReference>
<dbReference type="PIRSF" id="PIRSF005572">
    <property type="entry name" value="NifS"/>
    <property type="match status" value="1"/>
</dbReference>
<dbReference type="RefSeq" id="WP_034625200.1">
    <property type="nucleotide sequence ID" value="NZ_JRJU01000001.1"/>
</dbReference>
<dbReference type="eggNOG" id="COG1104">
    <property type="taxonomic scope" value="Bacteria"/>
</dbReference>
<keyword evidence="13" id="KW-1185">Reference proteome</keyword>
<dbReference type="PROSITE" id="PS00595">
    <property type="entry name" value="AA_TRANSFER_CLASS_5"/>
    <property type="match status" value="1"/>
</dbReference>
<dbReference type="PANTHER" id="PTHR11601:SF34">
    <property type="entry name" value="CYSTEINE DESULFURASE"/>
    <property type="match status" value="1"/>
</dbReference>
<reference evidence="12 13" key="1">
    <citation type="submission" date="2014-09" db="EMBL/GenBank/DDBJ databases">
        <title>Genome sequencing and annotation of Bacillus Okhensis strain Kh10-101T.</title>
        <authorList>
            <person name="Prakash J.S."/>
        </authorList>
    </citation>
    <scope>NUCLEOTIDE SEQUENCE [LARGE SCALE GENOMIC DNA]</scope>
    <source>
        <strain evidence="13">Kh10-101T</strain>
    </source>
</reference>
<accession>A0A0B0IL11</accession>
<comment type="catalytic activity">
    <reaction evidence="9">
        <text>(sulfur carrier)-H + L-cysteine = (sulfur carrier)-SH + L-alanine</text>
        <dbReference type="Rhea" id="RHEA:43892"/>
        <dbReference type="Rhea" id="RHEA-COMP:14737"/>
        <dbReference type="Rhea" id="RHEA-COMP:14739"/>
        <dbReference type="ChEBI" id="CHEBI:29917"/>
        <dbReference type="ChEBI" id="CHEBI:35235"/>
        <dbReference type="ChEBI" id="CHEBI:57972"/>
        <dbReference type="ChEBI" id="CHEBI:64428"/>
        <dbReference type="EC" id="2.8.1.7"/>
    </reaction>
</comment>
<evidence type="ECO:0000256" key="8">
    <source>
        <dbReference type="ARBA" id="ARBA00023014"/>
    </source>
</evidence>
<gene>
    <name evidence="12" type="ORF">LQ50_01435</name>
</gene>
<dbReference type="OrthoDB" id="9808002at2"/>
<dbReference type="GO" id="GO:0051536">
    <property type="term" value="F:iron-sulfur cluster binding"/>
    <property type="evidence" value="ECO:0007669"/>
    <property type="project" value="UniProtKB-KW"/>
</dbReference>
<dbReference type="InterPro" id="IPR015421">
    <property type="entry name" value="PyrdxlP-dep_Trfase_major"/>
</dbReference>
<dbReference type="NCBIfam" id="NF002806">
    <property type="entry name" value="PRK02948.1"/>
    <property type="match status" value="1"/>
</dbReference>
<evidence type="ECO:0000256" key="3">
    <source>
        <dbReference type="ARBA" id="ARBA00012239"/>
    </source>
</evidence>
<organism evidence="12 13">
    <name type="scientific">Halalkalibacter okhensis</name>
    <dbReference type="NCBI Taxonomy" id="333138"/>
    <lineage>
        <taxon>Bacteria</taxon>
        <taxon>Bacillati</taxon>
        <taxon>Bacillota</taxon>
        <taxon>Bacilli</taxon>
        <taxon>Bacillales</taxon>
        <taxon>Bacillaceae</taxon>
        <taxon>Halalkalibacter</taxon>
    </lineage>
</organism>
<dbReference type="InterPro" id="IPR016454">
    <property type="entry name" value="Cysteine_dSase"/>
</dbReference>
<dbReference type="SUPFAM" id="SSF53383">
    <property type="entry name" value="PLP-dependent transferases"/>
    <property type="match status" value="1"/>
</dbReference>
<feature type="domain" description="Aminotransferase class V" evidence="11">
    <location>
        <begin position="4"/>
        <end position="366"/>
    </location>
</feature>
<sequence length="386" mass="42813">MEMIYVDHAATSPLHPEVLDAMLPYFQTHFGNPSSIHQIGRQARQAIDQARRTIARALRINEQTLIFTSGGTEADNMAILGYSLEHEAKGKHIITSKIEHHAVLHACEELEKRGFEVTYLPVDETGRVKLNDVQEALRDDTILVTLMFGNNEVGTIQPIQEIGALLKEHQAVFHTDAVQACGMVELNLSELSVDMLSISAHKINGPKGIGLLYVRDGLKLKPMLFGGEQERKRRAGTENVAAVVGFAKAMELVVHSISERQSKYQQFARTLIDTWTEEDVHFQVNGHQHERLPHVLNISFPGMNVESLLMNLDLAGIAASSGSACTAGSIEPSHVLVAMFGQDHERIQSSVRFSFGLGNTQEQIERIAVETAKIVKRLGQQEEFIN</sequence>
<proteinExistence type="inferred from homology"/>
<dbReference type="EMBL" id="JRJU01000001">
    <property type="protein sequence ID" value="KHF41980.1"/>
    <property type="molecule type" value="Genomic_DNA"/>
</dbReference>
<dbReference type="Gene3D" id="3.90.1150.10">
    <property type="entry name" value="Aspartate Aminotransferase, domain 1"/>
    <property type="match status" value="1"/>
</dbReference>
<dbReference type="InterPro" id="IPR015422">
    <property type="entry name" value="PyrdxlP-dep_Trfase_small"/>
</dbReference>
<evidence type="ECO:0000256" key="9">
    <source>
        <dbReference type="ARBA" id="ARBA00050776"/>
    </source>
</evidence>
<evidence type="ECO:0000256" key="1">
    <source>
        <dbReference type="ARBA" id="ARBA00001933"/>
    </source>
</evidence>
<keyword evidence="4" id="KW-0808">Transferase</keyword>
<keyword evidence="5" id="KW-0479">Metal-binding</keyword>
<dbReference type="GO" id="GO:0046872">
    <property type="term" value="F:metal ion binding"/>
    <property type="evidence" value="ECO:0007669"/>
    <property type="project" value="UniProtKB-KW"/>
</dbReference>
<protein>
    <recommendedName>
        <fullName evidence="3">cysteine desulfurase</fullName>
        <ecNumber evidence="3">2.8.1.7</ecNumber>
    </recommendedName>
</protein>
<dbReference type="Proteomes" id="UP000030832">
    <property type="component" value="Unassembled WGS sequence"/>
</dbReference>
<evidence type="ECO:0000256" key="7">
    <source>
        <dbReference type="ARBA" id="ARBA00023004"/>
    </source>
</evidence>
<dbReference type="EC" id="2.8.1.7" evidence="3"/>
<keyword evidence="7" id="KW-0408">Iron</keyword>
<evidence type="ECO:0000256" key="4">
    <source>
        <dbReference type="ARBA" id="ARBA00022679"/>
    </source>
</evidence>
<dbReference type="PANTHER" id="PTHR11601">
    <property type="entry name" value="CYSTEINE DESULFURYLASE FAMILY MEMBER"/>
    <property type="match status" value="1"/>
</dbReference>
<comment type="cofactor">
    <cofactor evidence="1 10">
        <name>pyridoxal 5'-phosphate</name>
        <dbReference type="ChEBI" id="CHEBI:597326"/>
    </cofactor>
</comment>
<dbReference type="Pfam" id="PF00266">
    <property type="entry name" value="Aminotran_5"/>
    <property type="match status" value="1"/>
</dbReference>
<evidence type="ECO:0000256" key="10">
    <source>
        <dbReference type="RuleBase" id="RU004504"/>
    </source>
</evidence>
<evidence type="ECO:0000256" key="5">
    <source>
        <dbReference type="ARBA" id="ARBA00022723"/>
    </source>
</evidence>
<evidence type="ECO:0000259" key="11">
    <source>
        <dbReference type="Pfam" id="PF00266"/>
    </source>
</evidence>
<dbReference type="AlphaFoldDB" id="A0A0B0IL11"/>
<dbReference type="STRING" id="333138.LQ50_01435"/>
<dbReference type="Gene3D" id="3.40.640.10">
    <property type="entry name" value="Type I PLP-dependent aspartate aminotransferase-like (Major domain)"/>
    <property type="match status" value="1"/>
</dbReference>
<evidence type="ECO:0000313" key="12">
    <source>
        <dbReference type="EMBL" id="KHF41980.1"/>
    </source>
</evidence>
<name>A0A0B0IL11_9BACI</name>
<comment type="caution">
    <text evidence="12">The sequence shown here is derived from an EMBL/GenBank/DDBJ whole genome shotgun (WGS) entry which is preliminary data.</text>
</comment>
<evidence type="ECO:0000256" key="6">
    <source>
        <dbReference type="ARBA" id="ARBA00022898"/>
    </source>
</evidence>
<dbReference type="InterPro" id="IPR000192">
    <property type="entry name" value="Aminotrans_V_dom"/>
</dbReference>
<evidence type="ECO:0000313" key="13">
    <source>
        <dbReference type="Proteomes" id="UP000030832"/>
    </source>
</evidence>
<evidence type="ECO:0000256" key="2">
    <source>
        <dbReference type="ARBA" id="ARBA00006490"/>
    </source>
</evidence>
<dbReference type="GO" id="GO:0031071">
    <property type="term" value="F:cysteine desulfurase activity"/>
    <property type="evidence" value="ECO:0007669"/>
    <property type="project" value="UniProtKB-EC"/>
</dbReference>
<dbReference type="Gene3D" id="1.10.260.50">
    <property type="match status" value="1"/>
</dbReference>
<keyword evidence="8" id="KW-0411">Iron-sulfur</keyword>